<dbReference type="Proteomes" id="UP000295620">
    <property type="component" value="Unassembled WGS sequence"/>
</dbReference>
<gene>
    <name evidence="2" type="ORF">ATK78_0700</name>
</gene>
<accession>A0A4R6SZQ4</accession>
<protein>
    <submittedName>
        <fullName evidence="2">YD repeat-containing protein</fullName>
    </submittedName>
</protein>
<dbReference type="OrthoDB" id="903892at2"/>
<dbReference type="EMBL" id="SNYC01000003">
    <property type="protein sequence ID" value="TDQ11577.1"/>
    <property type="molecule type" value="Genomic_DNA"/>
</dbReference>
<organism evidence="2 3">
    <name type="scientific">Pedobacter metabolipauper</name>
    <dbReference type="NCBI Taxonomy" id="425513"/>
    <lineage>
        <taxon>Bacteria</taxon>
        <taxon>Pseudomonadati</taxon>
        <taxon>Bacteroidota</taxon>
        <taxon>Sphingobacteriia</taxon>
        <taxon>Sphingobacteriales</taxon>
        <taxon>Sphingobacteriaceae</taxon>
        <taxon>Pedobacter</taxon>
    </lineage>
</organism>
<name>A0A4R6SZQ4_9SPHI</name>
<dbReference type="RefSeq" id="WP_133574640.1">
    <property type="nucleotide sequence ID" value="NZ_SNYC01000003.1"/>
</dbReference>
<dbReference type="AlphaFoldDB" id="A0A4R6SZQ4"/>
<proteinExistence type="predicted"/>
<evidence type="ECO:0000256" key="1">
    <source>
        <dbReference type="SAM" id="SignalP"/>
    </source>
</evidence>
<sequence length="1171" mass="130282">MMKIHNYILTLLLWLVFHLPAQVNAQVTYNKRGGSPIGVAPQPGNLSNGASLDNVDYSSGTLKVGIPLYEIKVNDIVVPISLNYSALGLKADQKAGCVGMGWELNAGGKITTIVNGLPDYDSKGLAINSSSNPMLQLSNTSGFDIANNTDHRTFALQSINNQTDAAWDVYSYSLPGSSGKFMESGGNLLTFPYDPLFKGGLSEISHGDGLKYSFSPGDRKKTSKRTFYTKDYQPEYTVNWAEPDYAPYYSSRNLAMITSVKYRDTVSFNYDSFTVGSKPYPKITTTVSVPLARDVNFVGSSWIADPYYDIKEPSYSQTEVSSEESTRLREINFPGGRVLFNYEADYMGEDVLHDITIQQKNGSTYTLLKKYTFIYQMTYAHYLTSIVASDNSNNEVYHWQFNYNSYMPVNQAMGAAETNAQDRWGFYNGKTTNMTLVEKPYENLSLQTRSHYPIYNLGYHGGEEAVNMPSKSREAALILGSTASSIPFADREFVFTEALKGTLKSIQTPTGALVEYEYEPHKFQHERKYPSTSNNILTGGGIRIKSISHRDKTSEKLLLRKEYKYGSYFGNTAIYSPVSLLENGYGMVSYPANVATTKAIYSTSTNAASLTVENLSLLSHATNDMSYSGGSYALYPVVSEYLIRDSTTIFLANKYSGKTVYFSNTPGLDILQAGYGSLDNINIDLPINIGVSRDNKNGKVYKKLIMKSDDVNWIPVESHHYEYARFVAPVPAIPQKSYSSFPSISGIKAAHYTTANYFFCISVYSSSTNQYTLECNTVPADNSSPIDPLYFANIEFERPDSYYPNKYAANVFAAHEYSDVYKVLDEDLLTYGVNVELPSSIKNSFKYNSYLQTKLIESNYNNEITRKRIKYPLDYAYSPLGLGVTTLKDSYLVTQPVEQLSTALAGNSEHVLGGVINSYYDKYYADELVNEKGILQLNTGGKPLPYDTLSGVDLNLYESRKNFEQYDNIGNLQQFSETNGSKNSVIWGYNNKYPIAHVSNAQFSDIAYSSFESMDKGNWNYSGAVQNILAPIGKSSYQLSGGQLSKSGLNSAKTYVLSYWLKDDAAATVGGGSVTAAVIKRSFMGWKYIEHRFSGTTIVGISGSGSIDDVRLYPVEASMSTYTYEPSVGLTSSTDAGGKTSYYEYDTFQRVRQIKDQNGNILKRLAYNYGY</sequence>
<evidence type="ECO:0000313" key="2">
    <source>
        <dbReference type="EMBL" id="TDQ11577.1"/>
    </source>
</evidence>
<comment type="caution">
    <text evidence="2">The sequence shown here is derived from an EMBL/GenBank/DDBJ whole genome shotgun (WGS) entry which is preliminary data.</text>
</comment>
<reference evidence="2 3" key="1">
    <citation type="submission" date="2019-03" db="EMBL/GenBank/DDBJ databases">
        <title>Genomic Encyclopedia of Archaeal and Bacterial Type Strains, Phase II (KMG-II): from individual species to whole genera.</title>
        <authorList>
            <person name="Goeker M."/>
        </authorList>
    </citation>
    <scope>NUCLEOTIDE SEQUENCE [LARGE SCALE GENOMIC DNA]</scope>
    <source>
        <strain evidence="2 3">DSM 19035</strain>
    </source>
</reference>
<evidence type="ECO:0000313" key="3">
    <source>
        <dbReference type="Proteomes" id="UP000295620"/>
    </source>
</evidence>
<feature type="chain" id="PRO_5020207726" evidence="1">
    <location>
        <begin position="26"/>
        <end position="1171"/>
    </location>
</feature>
<keyword evidence="3" id="KW-1185">Reference proteome</keyword>
<feature type="signal peptide" evidence="1">
    <location>
        <begin position="1"/>
        <end position="25"/>
    </location>
</feature>
<keyword evidence="1" id="KW-0732">Signal</keyword>